<accession>A0A1I7DMT0</accession>
<evidence type="ECO:0000313" key="3">
    <source>
        <dbReference type="Proteomes" id="UP000182466"/>
    </source>
</evidence>
<feature type="compositionally biased region" description="Basic and acidic residues" evidence="1">
    <location>
        <begin position="70"/>
        <end position="79"/>
    </location>
</feature>
<evidence type="ECO:0000313" key="2">
    <source>
        <dbReference type="EMBL" id="SFU12992.1"/>
    </source>
</evidence>
<name>A0A1I7DMT0_9RHOB</name>
<reference evidence="2 3" key="1">
    <citation type="submission" date="2016-10" db="EMBL/GenBank/DDBJ databases">
        <authorList>
            <person name="de Groot N.N."/>
        </authorList>
    </citation>
    <scope>NUCLEOTIDE SEQUENCE [LARGE SCALE GENOMIC DNA]</scope>
    <source>
        <strain evidence="2 3">CGMCC 1.10959</strain>
    </source>
</reference>
<dbReference type="EMBL" id="FPAW01000031">
    <property type="protein sequence ID" value="SFU12992.1"/>
    <property type="molecule type" value="Genomic_DNA"/>
</dbReference>
<keyword evidence="3" id="KW-1185">Reference proteome</keyword>
<protein>
    <submittedName>
        <fullName evidence="2">Uncharacterized protein</fullName>
    </submittedName>
</protein>
<proteinExistence type="predicted"/>
<dbReference type="AlphaFoldDB" id="A0A1I7DMT0"/>
<evidence type="ECO:0000256" key="1">
    <source>
        <dbReference type="SAM" id="MobiDB-lite"/>
    </source>
</evidence>
<dbReference type="STRING" id="999627.SAMN05216236_1315"/>
<gene>
    <name evidence="2" type="ORF">SAMN05216236_1315</name>
</gene>
<organism evidence="2 3">
    <name type="scientific">Sedimentitalea nanhaiensis</name>
    <dbReference type="NCBI Taxonomy" id="999627"/>
    <lineage>
        <taxon>Bacteria</taxon>
        <taxon>Pseudomonadati</taxon>
        <taxon>Pseudomonadota</taxon>
        <taxon>Alphaproteobacteria</taxon>
        <taxon>Rhodobacterales</taxon>
        <taxon>Paracoccaceae</taxon>
        <taxon>Sedimentitalea</taxon>
    </lineage>
</organism>
<sequence length="79" mass="8539">MRALADQYSVERIEAACDRAITVGKRSAAKVESILDSGLDRLQAEPTELSEPPIPASNVHGPSYFAPRLDTQRGEDGDV</sequence>
<dbReference type="Proteomes" id="UP000182466">
    <property type="component" value="Unassembled WGS sequence"/>
</dbReference>
<feature type="region of interest" description="Disordered" evidence="1">
    <location>
        <begin position="43"/>
        <end position="79"/>
    </location>
</feature>